<feature type="region of interest" description="Disordered" evidence="1">
    <location>
        <begin position="32"/>
        <end position="63"/>
    </location>
</feature>
<proteinExistence type="predicted"/>
<evidence type="ECO:0000313" key="4">
    <source>
        <dbReference type="RefSeq" id="XP_033530567.1"/>
    </source>
</evidence>
<accession>A0A6G1FT74</accession>
<reference evidence="2 4" key="1">
    <citation type="submission" date="2020-01" db="EMBL/GenBank/DDBJ databases">
        <authorList>
            <consortium name="DOE Joint Genome Institute"/>
            <person name="Haridas S."/>
            <person name="Albert R."/>
            <person name="Binder M."/>
            <person name="Bloem J."/>
            <person name="Labutti K."/>
            <person name="Salamov A."/>
            <person name="Andreopoulos B."/>
            <person name="Baker S.E."/>
            <person name="Barry K."/>
            <person name="Bills G."/>
            <person name="Bluhm B.H."/>
            <person name="Cannon C."/>
            <person name="Castanera R."/>
            <person name="Culley D.E."/>
            <person name="Daum C."/>
            <person name="Ezra D."/>
            <person name="Gonzalez J.B."/>
            <person name="Henrissat B."/>
            <person name="Kuo A."/>
            <person name="Liang C."/>
            <person name="Lipzen A."/>
            <person name="Lutzoni F."/>
            <person name="Magnuson J."/>
            <person name="Mondo S."/>
            <person name="Nolan M."/>
            <person name="Ohm R."/>
            <person name="Pangilinan J."/>
            <person name="Park H.-J."/>
            <person name="Ramirez L."/>
            <person name="Alfaro M."/>
            <person name="Sun H."/>
            <person name="Tritt A."/>
            <person name="Yoshinaga Y."/>
            <person name="Zwiers L.-H."/>
            <person name="Turgeon B.G."/>
            <person name="Goodwin S.B."/>
            <person name="Spatafora J.W."/>
            <person name="Crous P.W."/>
            <person name="Grigoriev I.V."/>
        </authorList>
    </citation>
    <scope>NUCLEOTIDE SEQUENCE</scope>
    <source>
        <strain evidence="2 4">CBS 781.70</strain>
    </source>
</reference>
<reference evidence="4" key="3">
    <citation type="submission" date="2025-04" db="UniProtKB">
        <authorList>
            <consortium name="RefSeq"/>
        </authorList>
    </citation>
    <scope>IDENTIFICATION</scope>
    <source>
        <strain evidence="4">CBS 781.70</strain>
    </source>
</reference>
<dbReference type="PANTHER" id="PTHR37827">
    <property type="entry name" value="TUDOR DOMAIN-CONTAINING PROTEIN"/>
    <property type="match status" value="1"/>
</dbReference>
<evidence type="ECO:0000313" key="2">
    <source>
        <dbReference type="EMBL" id="KAF1808936.1"/>
    </source>
</evidence>
<organism evidence="2">
    <name type="scientific">Eremomyces bilateralis CBS 781.70</name>
    <dbReference type="NCBI Taxonomy" id="1392243"/>
    <lineage>
        <taxon>Eukaryota</taxon>
        <taxon>Fungi</taxon>
        <taxon>Dikarya</taxon>
        <taxon>Ascomycota</taxon>
        <taxon>Pezizomycotina</taxon>
        <taxon>Dothideomycetes</taxon>
        <taxon>Dothideomycetes incertae sedis</taxon>
        <taxon>Eremomycetales</taxon>
        <taxon>Eremomycetaceae</taxon>
        <taxon>Eremomyces</taxon>
    </lineage>
</organism>
<dbReference type="OrthoDB" id="4850648at2759"/>
<dbReference type="RefSeq" id="XP_033530567.1">
    <property type="nucleotide sequence ID" value="XM_033682236.1"/>
</dbReference>
<dbReference type="GeneID" id="54422806"/>
<dbReference type="AlphaFoldDB" id="A0A6G1FT74"/>
<dbReference type="Proteomes" id="UP000504638">
    <property type="component" value="Unplaced"/>
</dbReference>
<dbReference type="EMBL" id="ML975177">
    <property type="protein sequence ID" value="KAF1808936.1"/>
    <property type="molecule type" value="Genomic_DNA"/>
</dbReference>
<gene>
    <name evidence="2 4" type="ORF">P152DRAFT_495336</name>
</gene>
<sequence length="215" mass="23755">MSRSTDEPNYNIFRDIVSEFIIAQFTMRQVKKKATKRASRKSNGSVSIEAPREDKSTEDVGGPEGLTEFIDVRTQPLRKARQYIATEIFQSLPSALRSISYATYRDSDAVQETYPSSPPLPFPTIDALKSCIPPDVAETLSLYVSVTSELGDVTVPIVHDMIPNYISQATSAPPSHNTAPPPPRSPCEICERTQLPLTYHHLIPRGAHAKVVKCG</sequence>
<evidence type="ECO:0000256" key="1">
    <source>
        <dbReference type="SAM" id="MobiDB-lite"/>
    </source>
</evidence>
<dbReference type="PANTHER" id="PTHR37827:SF1">
    <property type="entry name" value="HNH DOMAIN-CONTAINING PROTEIN"/>
    <property type="match status" value="1"/>
</dbReference>
<reference evidence="4" key="2">
    <citation type="submission" date="2020-04" db="EMBL/GenBank/DDBJ databases">
        <authorList>
            <consortium name="NCBI Genome Project"/>
        </authorList>
    </citation>
    <scope>NUCLEOTIDE SEQUENCE</scope>
    <source>
        <strain evidence="4">CBS 781.70</strain>
    </source>
</reference>
<protein>
    <submittedName>
        <fullName evidence="2 4">Uncharacterized protein</fullName>
    </submittedName>
</protein>
<evidence type="ECO:0000313" key="3">
    <source>
        <dbReference type="Proteomes" id="UP000504638"/>
    </source>
</evidence>
<name>A0A6G1FT74_9PEZI</name>
<keyword evidence="3" id="KW-1185">Reference proteome</keyword>